<gene>
    <name evidence="1" type="ORF">H9826_01530</name>
</gene>
<comment type="caution">
    <text evidence="1">The sequence shown here is derived from an EMBL/GenBank/DDBJ whole genome shotgun (WGS) entry which is preliminary data.</text>
</comment>
<organism evidence="1 2">
    <name type="scientific">Candidatus Intestinimonas merdavium</name>
    <dbReference type="NCBI Taxonomy" id="2838622"/>
    <lineage>
        <taxon>Bacteria</taxon>
        <taxon>Bacillati</taxon>
        <taxon>Bacillota</taxon>
        <taxon>Clostridia</taxon>
        <taxon>Eubacteriales</taxon>
        <taxon>Intestinimonas</taxon>
    </lineage>
</organism>
<evidence type="ECO:0000313" key="2">
    <source>
        <dbReference type="Proteomes" id="UP000886824"/>
    </source>
</evidence>
<name>A0A9D2CD57_9FIRM</name>
<evidence type="ECO:0000313" key="1">
    <source>
        <dbReference type="EMBL" id="HIY72642.1"/>
    </source>
</evidence>
<protein>
    <submittedName>
        <fullName evidence="1">Uncharacterized protein</fullName>
    </submittedName>
</protein>
<accession>A0A9D2CD57</accession>
<dbReference type="EMBL" id="DXCX01000017">
    <property type="protein sequence ID" value="HIY72642.1"/>
    <property type="molecule type" value="Genomic_DNA"/>
</dbReference>
<dbReference type="AlphaFoldDB" id="A0A9D2CD57"/>
<proteinExistence type="predicted"/>
<reference evidence="1" key="2">
    <citation type="submission" date="2021-04" db="EMBL/GenBank/DDBJ databases">
        <authorList>
            <person name="Gilroy R."/>
        </authorList>
    </citation>
    <scope>NUCLEOTIDE SEQUENCE</scope>
    <source>
        <strain evidence="1">CHK33-7979</strain>
    </source>
</reference>
<sequence length="102" mass="11319">MNVKLSFDSAAAERKGCTAEQMRQAVKDLFAAHDLPCVSEGDVLVFTDKGHGDDFACMWEIILALLRSRWFLDCASSFVWEDEDGEEDLLGQTGKEVAADFP</sequence>
<dbReference type="Proteomes" id="UP000886824">
    <property type="component" value="Unassembled WGS sequence"/>
</dbReference>
<reference evidence="1" key="1">
    <citation type="journal article" date="2021" name="PeerJ">
        <title>Extensive microbial diversity within the chicken gut microbiome revealed by metagenomics and culture.</title>
        <authorList>
            <person name="Gilroy R."/>
            <person name="Ravi A."/>
            <person name="Getino M."/>
            <person name="Pursley I."/>
            <person name="Horton D.L."/>
            <person name="Alikhan N.F."/>
            <person name="Baker D."/>
            <person name="Gharbi K."/>
            <person name="Hall N."/>
            <person name="Watson M."/>
            <person name="Adriaenssens E.M."/>
            <person name="Foster-Nyarko E."/>
            <person name="Jarju S."/>
            <person name="Secka A."/>
            <person name="Antonio M."/>
            <person name="Oren A."/>
            <person name="Chaudhuri R.R."/>
            <person name="La Ragione R."/>
            <person name="Hildebrand F."/>
            <person name="Pallen M.J."/>
        </authorList>
    </citation>
    <scope>NUCLEOTIDE SEQUENCE</scope>
    <source>
        <strain evidence="1">CHK33-7979</strain>
    </source>
</reference>